<dbReference type="GO" id="GO:0120159">
    <property type="term" value="F:rRNA pseudouridine synthase activity"/>
    <property type="evidence" value="ECO:0007669"/>
    <property type="project" value="UniProtKB-ARBA"/>
</dbReference>
<dbReference type="SMART" id="SM00363">
    <property type="entry name" value="S4"/>
    <property type="match status" value="1"/>
</dbReference>
<dbReference type="FunFam" id="3.10.290.10:FF:000003">
    <property type="entry name" value="Pseudouridine synthase"/>
    <property type="match status" value="1"/>
</dbReference>
<comment type="similarity">
    <text evidence="1 5">Belongs to the pseudouridine synthase RsuA family.</text>
</comment>
<reference evidence="7" key="1">
    <citation type="submission" date="2020-10" db="EMBL/GenBank/DDBJ databases">
        <authorList>
            <person name="Gilroy R."/>
        </authorList>
    </citation>
    <scope>NUCLEOTIDE SEQUENCE</scope>
    <source>
        <strain evidence="7">USAMLcec3-3695</strain>
    </source>
</reference>
<feature type="domain" description="RNA-binding S4" evidence="6">
    <location>
        <begin position="5"/>
        <end position="64"/>
    </location>
</feature>
<dbReference type="PROSITE" id="PS50889">
    <property type="entry name" value="S4"/>
    <property type="match status" value="1"/>
</dbReference>
<dbReference type="EMBL" id="DVNB01000047">
    <property type="protein sequence ID" value="HIU57048.1"/>
    <property type="molecule type" value="Genomic_DNA"/>
</dbReference>
<dbReference type="PANTHER" id="PTHR47683">
    <property type="entry name" value="PSEUDOURIDINE SYNTHASE FAMILY PROTEIN-RELATED"/>
    <property type="match status" value="1"/>
</dbReference>
<keyword evidence="2 4" id="KW-0694">RNA-binding</keyword>
<dbReference type="GO" id="GO:0003723">
    <property type="term" value="F:RNA binding"/>
    <property type="evidence" value="ECO:0007669"/>
    <property type="project" value="UniProtKB-KW"/>
</dbReference>
<dbReference type="PROSITE" id="PS01149">
    <property type="entry name" value="PSI_RSU"/>
    <property type="match status" value="1"/>
</dbReference>
<dbReference type="InterPro" id="IPR020094">
    <property type="entry name" value="TruA/RsuA/RluB/E/F_N"/>
</dbReference>
<dbReference type="Gene3D" id="3.30.70.580">
    <property type="entry name" value="Pseudouridine synthase I, catalytic domain, N-terminal subdomain"/>
    <property type="match status" value="1"/>
</dbReference>
<dbReference type="InterPro" id="IPR050343">
    <property type="entry name" value="RsuA_PseudoU_synthase"/>
</dbReference>
<dbReference type="InterPro" id="IPR036986">
    <property type="entry name" value="S4_RNA-bd_sf"/>
</dbReference>
<dbReference type="CDD" id="cd00165">
    <property type="entry name" value="S4"/>
    <property type="match status" value="1"/>
</dbReference>
<evidence type="ECO:0000256" key="3">
    <source>
        <dbReference type="ARBA" id="ARBA00023235"/>
    </source>
</evidence>
<reference evidence="7" key="2">
    <citation type="journal article" date="2021" name="PeerJ">
        <title>Extensive microbial diversity within the chicken gut microbiome revealed by metagenomics and culture.</title>
        <authorList>
            <person name="Gilroy R."/>
            <person name="Ravi A."/>
            <person name="Getino M."/>
            <person name="Pursley I."/>
            <person name="Horton D.L."/>
            <person name="Alikhan N.F."/>
            <person name="Baker D."/>
            <person name="Gharbi K."/>
            <person name="Hall N."/>
            <person name="Watson M."/>
            <person name="Adriaenssens E.M."/>
            <person name="Foster-Nyarko E."/>
            <person name="Jarju S."/>
            <person name="Secka A."/>
            <person name="Antonio M."/>
            <person name="Oren A."/>
            <person name="Chaudhuri R.R."/>
            <person name="La Ragione R."/>
            <person name="Hildebrand F."/>
            <person name="Pallen M.J."/>
        </authorList>
    </citation>
    <scope>NUCLEOTIDE SEQUENCE</scope>
    <source>
        <strain evidence="7">USAMLcec3-3695</strain>
    </source>
</reference>
<keyword evidence="3 5" id="KW-0413">Isomerase</keyword>
<organism evidence="7 8">
    <name type="scientific">Candidatus Ornithomonoglobus merdipullorum</name>
    <dbReference type="NCBI Taxonomy" id="2840895"/>
    <lineage>
        <taxon>Bacteria</taxon>
        <taxon>Bacillati</taxon>
        <taxon>Bacillota</taxon>
        <taxon>Clostridia</taxon>
        <taxon>Candidatus Ornithomonoglobus</taxon>
    </lineage>
</organism>
<dbReference type="Gene3D" id="3.10.290.10">
    <property type="entry name" value="RNA-binding S4 domain"/>
    <property type="match status" value="1"/>
</dbReference>
<dbReference type="Gene3D" id="3.30.70.1560">
    <property type="entry name" value="Alpha-L RNA-binding motif"/>
    <property type="match status" value="1"/>
</dbReference>
<dbReference type="GO" id="GO:0000455">
    <property type="term" value="P:enzyme-directed rRNA pseudouridine synthesis"/>
    <property type="evidence" value="ECO:0007669"/>
    <property type="project" value="UniProtKB-ARBA"/>
</dbReference>
<protein>
    <recommendedName>
        <fullName evidence="5">Pseudouridine synthase</fullName>
        <ecNumber evidence="5">5.4.99.-</ecNumber>
    </recommendedName>
</protein>
<dbReference type="FunFam" id="3.30.70.1560:FF:000001">
    <property type="entry name" value="Pseudouridine synthase"/>
    <property type="match status" value="1"/>
</dbReference>
<dbReference type="SUPFAM" id="SSF55174">
    <property type="entry name" value="Alpha-L RNA-binding motif"/>
    <property type="match status" value="1"/>
</dbReference>
<name>A0A9D1MBH8_9FIRM</name>
<dbReference type="InterPro" id="IPR000748">
    <property type="entry name" value="PsdUridine_synth_RsuA/RluB/E/F"/>
</dbReference>
<accession>A0A9D1MBH8</accession>
<dbReference type="InterPro" id="IPR006145">
    <property type="entry name" value="PsdUridine_synth_RsuA/RluA"/>
</dbReference>
<evidence type="ECO:0000313" key="8">
    <source>
        <dbReference type="Proteomes" id="UP000824109"/>
    </source>
</evidence>
<dbReference type="AlphaFoldDB" id="A0A9D1MBH8"/>
<comment type="caution">
    <text evidence="7">The sequence shown here is derived from an EMBL/GenBank/DDBJ whole genome shotgun (WGS) entry which is preliminary data.</text>
</comment>
<evidence type="ECO:0000259" key="6">
    <source>
        <dbReference type="SMART" id="SM00363"/>
    </source>
</evidence>
<dbReference type="GO" id="GO:0005829">
    <property type="term" value="C:cytosol"/>
    <property type="evidence" value="ECO:0007669"/>
    <property type="project" value="UniProtKB-ARBA"/>
</dbReference>
<dbReference type="Proteomes" id="UP000824109">
    <property type="component" value="Unassembled WGS sequence"/>
</dbReference>
<evidence type="ECO:0000256" key="2">
    <source>
        <dbReference type="ARBA" id="ARBA00022884"/>
    </source>
</evidence>
<dbReference type="InterPro" id="IPR002942">
    <property type="entry name" value="S4_RNA-bd"/>
</dbReference>
<dbReference type="NCBIfam" id="TIGR00093">
    <property type="entry name" value="pseudouridine synthase"/>
    <property type="match status" value="1"/>
</dbReference>
<dbReference type="PANTHER" id="PTHR47683:SF2">
    <property type="entry name" value="RNA-BINDING S4 DOMAIN-CONTAINING PROTEIN"/>
    <property type="match status" value="1"/>
</dbReference>
<proteinExistence type="inferred from homology"/>
<evidence type="ECO:0000256" key="4">
    <source>
        <dbReference type="PROSITE-ProRule" id="PRU00182"/>
    </source>
</evidence>
<dbReference type="InterPro" id="IPR042092">
    <property type="entry name" value="PsdUridine_s_RsuA/RluB/E/F_cat"/>
</dbReference>
<evidence type="ECO:0000256" key="1">
    <source>
        <dbReference type="ARBA" id="ARBA00008348"/>
    </source>
</evidence>
<gene>
    <name evidence="7" type="ORF">IAA61_04440</name>
</gene>
<dbReference type="Pfam" id="PF00849">
    <property type="entry name" value="PseudoU_synth_2"/>
    <property type="match status" value="1"/>
</dbReference>
<dbReference type="InterPro" id="IPR020103">
    <property type="entry name" value="PsdUridine_synth_cat_dom_sf"/>
</dbReference>
<evidence type="ECO:0000256" key="5">
    <source>
        <dbReference type="RuleBase" id="RU003887"/>
    </source>
</evidence>
<dbReference type="InterPro" id="IPR018496">
    <property type="entry name" value="PsdUridine_synth_RsuA/RluB_CS"/>
</dbReference>
<dbReference type="Pfam" id="PF01479">
    <property type="entry name" value="S4"/>
    <property type="match status" value="1"/>
</dbReference>
<sequence length="240" mass="26809">MGEIVRLQKYIAMSGAASRRAAEKMIDEGRVSVNGKRITEQGVKVEVGCDTVEIDGKPVKAETKKIYIALNKPAGYVTTLHDQFGRPTVSDLVSNDIHTRVFPVGRLDYETEGLLLMTNDGVWANKVAHPRYESTKRYYAVLKGVLTIPSLNKIRRGVVIDGKKTSPSECEIIEIQSGLTLVEITIHEGRNRQVRKMFEAVGNPVKELKRVQIGNVELGNLAEGRWRHLTSGEISYFMNK</sequence>
<evidence type="ECO:0000313" key="7">
    <source>
        <dbReference type="EMBL" id="HIU57048.1"/>
    </source>
</evidence>
<dbReference type="SUPFAM" id="SSF55120">
    <property type="entry name" value="Pseudouridine synthase"/>
    <property type="match status" value="1"/>
</dbReference>
<dbReference type="CDD" id="cd02870">
    <property type="entry name" value="PseudoU_synth_RsuA_like"/>
    <property type="match status" value="1"/>
</dbReference>
<dbReference type="EC" id="5.4.99.-" evidence="5"/>